<evidence type="ECO:0000313" key="2">
    <source>
        <dbReference type="Proteomes" id="UP001207468"/>
    </source>
</evidence>
<protein>
    <submittedName>
        <fullName evidence="1">Uncharacterized protein</fullName>
    </submittedName>
</protein>
<name>A0ACC0U3H1_9AGAM</name>
<gene>
    <name evidence="1" type="ORF">F5148DRAFT_983668</name>
</gene>
<keyword evidence="2" id="KW-1185">Reference proteome</keyword>
<comment type="caution">
    <text evidence="1">The sequence shown here is derived from an EMBL/GenBank/DDBJ whole genome shotgun (WGS) entry which is preliminary data.</text>
</comment>
<dbReference type="EMBL" id="JAGFNK010000207">
    <property type="protein sequence ID" value="KAI9458712.1"/>
    <property type="molecule type" value="Genomic_DNA"/>
</dbReference>
<evidence type="ECO:0000313" key="1">
    <source>
        <dbReference type="EMBL" id="KAI9458712.1"/>
    </source>
</evidence>
<proteinExistence type="predicted"/>
<dbReference type="Proteomes" id="UP001207468">
    <property type="component" value="Unassembled WGS sequence"/>
</dbReference>
<sequence>MWPHRPNLWPEITLGTIMSCGTLSPPIIENPEIMTENTPPQHPPKGAKCLLQIQISEATYLIWVLRCERCIQGQTHTTCEVKTRWKNTINKRLTNDRITALIITRDKKFRTLVENTWEGVLLKEMDLPPDWLQNCEVLVGRRLP</sequence>
<reference evidence="1" key="1">
    <citation type="submission" date="2021-03" db="EMBL/GenBank/DDBJ databases">
        <title>Evolutionary priming and transition to the ectomycorrhizal habit in an iconic lineage of mushroom-forming fungi: is preadaptation a requirement?</title>
        <authorList>
            <consortium name="DOE Joint Genome Institute"/>
            <person name="Looney B.P."/>
            <person name="Miyauchi S."/>
            <person name="Morin E."/>
            <person name="Drula E."/>
            <person name="Courty P.E."/>
            <person name="Chicoki N."/>
            <person name="Fauchery L."/>
            <person name="Kohler A."/>
            <person name="Kuo A."/>
            <person name="LaButti K."/>
            <person name="Pangilinan J."/>
            <person name="Lipzen A."/>
            <person name="Riley R."/>
            <person name="Andreopoulos W."/>
            <person name="He G."/>
            <person name="Johnson J."/>
            <person name="Barry K.W."/>
            <person name="Grigoriev I.V."/>
            <person name="Nagy L."/>
            <person name="Hibbett D."/>
            <person name="Henrissat B."/>
            <person name="Matheny P.B."/>
            <person name="Labbe J."/>
            <person name="Martin A.F."/>
        </authorList>
    </citation>
    <scope>NUCLEOTIDE SEQUENCE</scope>
    <source>
        <strain evidence="1">BPL698</strain>
    </source>
</reference>
<accession>A0ACC0U3H1</accession>
<organism evidence="1 2">
    <name type="scientific">Russula earlei</name>
    <dbReference type="NCBI Taxonomy" id="71964"/>
    <lineage>
        <taxon>Eukaryota</taxon>
        <taxon>Fungi</taxon>
        <taxon>Dikarya</taxon>
        <taxon>Basidiomycota</taxon>
        <taxon>Agaricomycotina</taxon>
        <taxon>Agaricomycetes</taxon>
        <taxon>Russulales</taxon>
        <taxon>Russulaceae</taxon>
        <taxon>Russula</taxon>
    </lineage>
</organism>